<feature type="compositionally biased region" description="Polar residues" evidence="1">
    <location>
        <begin position="142"/>
        <end position="175"/>
    </location>
</feature>
<feature type="transmembrane region" description="Helical" evidence="2">
    <location>
        <begin position="38"/>
        <end position="57"/>
    </location>
</feature>
<dbReference type="Proteomes" id="UP000241890">
    <property type="component" value="Unassembled WGS sequence"/>
</dbReference>
<feature type="region of interest" description="Disordered" evidence="1">
    <location>
        <begin position="365"/>
        <end position="413"/>
    </location>
</feature>
<feature type="compositionally biased region" description="Low complexity" evidence="1">
    <location>
        <begin position="391"/>
        <end position="402"/>
    </location>
</feature>
<gene>
    <name evidence="3" type="ORF">FCC1311_020522</name>
</gene>
<dbReference type="InParanoid" id="A0A2R5GBA4"/>
<sequence length="413" mass="45473">MTIAANPAQSLWGQLGSFSFFAAGIVSDLLLVRLFLLLGYTWFILNAIVGFPSWPALYAETSTYSFDSIVWNLLGFYVHMSGFVRLLLDERPVEMSEEEAALWRMFYRHSGISRMLFKSQVLALGRFDDFAPGTVITCDTSPTVSSSANDHRQVGQNGQPVAPTSLNANTVTPASAQDEVRTGPEPRNDRRLYIIMEGHVRAATIIYGEERILRMSSGDMFEFKYLNLFGVHIGFLDAKMRATATSHVRTFSIPVRSLEAMAAGSGTMRQAWYSIIIAAISREAERPDLYYASSNEEADALDAAPSSLLGRASIFDPLADDELPPSDLPGSGEFFKHPLTNFAKLLCQSISLPWPFSKSFPGLRHAAAPPPEGKRAADIVRSQLERMPVESSSSSTTGASSTNPWTRFEITEA</sequence>
<evidence type="ECO:0000313" key="3">
    <source>
        <dbReference type="EMBL" id="GBG25833.1"/>
    </source>
</evidence>
<keyword evidence="2" id="KW-0472">Membrane</keyword>
<keyword evidence="2" id="KW-1133">Transmembrane helix</keyword>
<accession>A0A2R5GBA4</accession>
<feature type="compositionally biased region" description="Basic and acidic residues" evidence="1">
    <location>
        <begin position="372"/>
        <end position="388"/>
    </location>
</feature>
<keyword evidence="2" id="KW-0812">Transmembrane</keyword>
<evidence type="ECO:0000256" key="1">
    <source>
        <dbReference type="SAM" id="MobiDB-lite"/>
    </source>
</evidence>
<reference evidence="3 4" key="1">
    <citation type="submission" date="2017-12" db="EMBL/GenBank/DDBJ databases">
        <title>Sequencing, de novo assembly and annotation of complete genome of a new Thraustochytrid species, strain FCC1311.</title>
        <authorList>
            <person name="Sedici K."/>
            <person name="Godart F."/>
            <person name="Aiese Cigliano R."/>
            <person name="Sanseverino W."/>
            <person name="Barakat M."/>
            <person name="Ortet P."/>
            <person name="Marechal E."/>
            <person name="Cagnac O."/>
            <person name="Amato A."/>
        </authorList>
    </citation>
    <scope>NUCLEOTIDE SEQUENCE [LARGE SCALE GENOMIC DNA]</scope>
</reference>
<dbReference type="OrthoDB" id="45349at2759"/>
<feature type="transmembrane region" description="Helical" evidence="2">
    <location>
        <begin position="12"/>
        <end position="31"/>
    </location>
</feature>
<organism evidence="3 4">
    <name type="scientific">Hondaea fermentalgiana</name>
    <dbReference type="NCBI Taxonomy" id="2315210"/>
    <lineage>
        <taxon>Eukaryota</taxon>
        <taxon>Sar</taxon>
        <taxon>Stramenopiles</taxon>
        <taxon>Bigyra</taxon>
        <taxon>Labyrinthulomycetes</taxon>
        <taxon>Thraustochytrida</taxon>
        <taxon>Thraustochytriidae</taxon>
        <taxon>Hondaea</taxon>
    </lineage>
</organism>
<name>A0A2R5GBA4_9STRA</name>
<keyword evidence="4" id="KW-1185">Reference proteome</keyword>
<protein>
    <submittedName>
        <fullName evidence="3">Uncharacterized protein</fullName>
    </submittedName>
</protein>
<dbReference type="AlphaFoldDB" id="A0A2R5GBA4"/>
<evidence type="ECO:0000313" key="4">
    <source>
        <dbReference type="Proteomes" id="UP000241890"/>
    </source>
</evidence>
<dbReference type="EMBL" id="BEYU01000016">
    <property type="protein sequence ID" value="GBG25833.1"/>
    <property type="molecule type" value="Genomic_DNA"/>
</dbReference>
<proteinExistence type="predicted"/>
<comment type="caution">
    <text evidence="3">The sequence shown here is derived from an EMBL/GenBank/DDBJ whole genome shotgun (WGS) entry which is preliminary data.</text>
</comment>
<feature type="region of interest" description="Disordered" evidence="1">
    <location>
        <begin position="142"/>
        <end position="185"/>
    </location>
</feature>
<evidence type="ECO:0000256" key="2">
    <source>
        <dbReference type="SAM" id="Phobius"/>
    </source>
</evidence>